<dbReference type="AlphaFoldDB" id="A0A9N8Z8D0"/>
<gene>
    <name evidence="2" type="ORF">AMORRO_LOCUS2398</name>
</gene>
<accession>A0A9N8Z8D0</accession>
<comment type="caution">
    <text evidence="2">The sequence shown here is derived from an EMBL/GenBank/DDBJ whole genome shotgun (WGS) entry which is preliminary data.</text>
</comment>
<sequence>MVSPKRHMEETTHVNCARIDIRQNAYRKGYVYNVKKVWVTFLQEAWELQRVTFPVDFEGASASDVLVIIHGVWGDLKNEKASRVLWMQIENMQSSELIEEKRNRVKRKVDLCSVDIFDKSTTNQGNEIMNLYDVDNPKKKLKIQSNSNDDDFFDGLYIDNESEDASTEIQHLPIESEEMFFRWSHQPKRNRIQHVDQNGKTIKPLINKYAFAIEVKPESIFDDDAWPLSTRVIFDNPFEGEFDFKKHYELLWVRDIYQRFMFLFASSFNILRDANTLEIAYRDSFVNPIIPKAFDDMNNNIMFQIGEIESALRKQHRNQTNGQKPRVSLGSKHDGILKIYMNAIEIEIGFLEVVGNAMNVDLTGYYEDMEKLFKGLQLSDILASKNLCSKAQSLFIFVVMQLSIFYQRQHHLERNATEEQLLYLQSFGVLVYQRETIIYTIHRVKGGLHVVDIITKFTIPDNKDQVYVIDEIIEKVYFFKSRIMDYYLKLQKISRKAKKYSPSDENPLEASPSKRATTRQ</sequence>
<dbReference type="Proteomes" id="UP000789342">
    <property type="component" value="Unassembled WGS sequence"/>
</dbReference>
<protein>
    <submittedName>
        <fullName evidence="2">4062_t:CDS:1</fullName>
    </submittedName>
</protein>
<dbReference type="OrthoDB" id="2443382at2759"/>
<keyword evidence="3" id="KW-1185">Reference proteome</keyword>
<evidence type="ECO:0000256" key="1">
    <source>
        <dbReference type="SAM" id="MobiDB-lite"/>
    </source>
</evidence>
<name>A0A9N8Z8D0_9GLOM</name>
<proteinExistence type="predicted"/>
<organism evidence="2 3">
    <name type="scientific">Acaulospora morrowiae</name>
    <dbReference type="NCBI Taxonomy" id="94023"/>
    <lineage>
        <taxon>Eukaryota</taxon>
        <taxon>Fungi</taxon>
        <taxon>Fungi incertae sedis</taxon>
        <taxon>Mucoromycota</taxon>
        <taxon>Glomeromycotina</taxon>
        <taxon>Glomeromycetes</taxon>
        <taxon>Diversisporales</taxon>
        <taxon>Acaulosporaceae</taxon>
        <taxon>Acaulospora</taxon>
    </lineage>
</organism>
<reference evidence="2" key="1">
    <citation type="submission" date="2021-06" db="EMBL/GenBank/DDBJ databases">
        <authorList>
            <person name="Kallberg Y."/>
            <person name="Tangrot J."/>
            <person name="Rosling A."/>
        </authorList>
    </citation>
    <scope>NUCLEOTIDE SEQUENCE</scope>
    <source>
        <strain evidence="2">CL551</strain>
    </source>
</reference>
<feature type="region of interest" description="Disordered" evidence="1">
    <location>
        <begin position="496"/>
        <end position="520"/>
    </location>
</feature>
<evidence type="ECO:0000313" key="3">
    <source>
        <dbReference type="Proteomes" id="UP000789342"/>
    </source>
</evidence>
<dbReference type="EMBL" id="CAJVPV010001009">
    <property type="protein sequence ID" value="CAG8482959.1"/>
    <property type="molecule type" value="Genomic_DNA"/>
</dbReference>
<evidence type="ECO:0000313" key="2">
    <source>
        <dbReference type="EMBL" id="CAG8482959.1"/>
    </source>
</evidence>